<keyword evidence="1" id="KW-0472">Membrane</keyword>
<protein>
    <submittedName>
        <fullName evidence="2">HupE / UreJ protein</fullName>
    </submittedName>
</protein>
<dbReference type="AlphaFoldDB" id="A0A1G7MBF0"/>
<accession>A0A1G7MBF0</accession>
<organism evidence="2 3">
    <name type="scientific">Chitinophaga filiformis</name>
    <name type="common">Myxococcus filiformis</name>
    <name type="synonym">Flexibacter filiformis</name>
    <dbReference type="NCBI Taxonomy" id="104663"/>
    <lineage>
        <taxon>Bacteria</taxon>
        <taxon>Pseudomonadati</taxon>
        <taxon>Bacteroidota</taxon>
        <taxon>Chitinophagia</taxon>
        <taxon>Chitinophagales</taxon>
        <taxon>Chitinophagaceae</taxon>
        <taxon>Chitinophaga</taxon>
    </lineage>
</organism>
<keyword evidence="1" id="KW-0812">Transmembrane</keyword>
<dbReference type="Pfam" id="PF13795">
    <property type="entry name" value="HupE_UreJ_2"/>
    <property type="match status" value="1"/>
</dbReference>
<dbReference type="EMBL" id="FNBN01000002">
    <property type="protein sequence ID" value="SDF58924.1"/>
    <property type="molecule type" value="Genomic_DNA"/>
</dbReference>
<evidence type="ECO:0000313" key="3">
    <source>
        <dbReference type="Proteomes" id="UP000199045"/>
    </source>
</evidence>
<keyword evidence="1" id="KW-1133">Transmembrane helix</keyword>
<feature type="transmembrane region" description="Helical" evidence="1">
    <location>
        <begin position="419"/>
        <end position="437"/>
    </location>
</feature>
<feature type="transmembrane region" description="Helical" evidence="1">
    <location>
        <begin position="290"/>
        <end position="310"/>
    </location>
</feature>
<dbReference type="Proteomes" id="UP000199045">
    <property type="component" value="Unassembled WGS sequence"/>
</dbReference>
<sequence>MFDNNTFKNSRSLSKGWLFFLSIAFVLFAGLPGTAIAHPSPNSLIFLDLSPKKVMMEVQIPLTELELSFKPGIAKTPETFLASEGTQLKEYLLAHIHAYAIKDHPWLITITNLKMDQGKYPDSNVPYWEVNVSVMLTPQDNTDSRNFYLDYDAVIHQVMNHAALVSIRSDWENGNVETGSGEVQAIGWNLENNTIPPLHVNPNKGSWWTGFISMVTLGVRHIAEGTDHLMFLLVLLLPATLLVKDKEWNRFGGTRYSILRLLKIVTAFTIGHSLTLLSGAFGWVRLPSQPVEILIAFSILVSAVHALRPLFPGKEMFVAAGFGLIHGLAFASTLSNLHLDTVPMVLSILGFNIGIELMQLFVIGISVPWLIILSRKAMYRYVRITGAVFAAIAAIAWMLQRYLQRSNPFSTIVDQIAGQGKWIIAGIALLAIMASVWPKQKQTRVPAIETV</sequence>
<gene>
    <name evidence="2" type="ORF">SAMN04488121_102354</name>
</gene>
<evidence type="ECO:0000256" key="1">
    <source>
        <dbReference type="SAM" id="Phobius"/>
    </source>
</evidence>
<name>A0A1G7MBF0_CHIFI</name>
<feature type="transmembrane region" description="Helical" evidence="1">
    <location>
        <begin position="317"/>
        <end position="339"/>
    </location>
</feature>
<evidence type="ECO:0000313" key="2">
    <source>
        <dbReference type="EMBL" id="SDF58924.1"/>
    </source>
</evidence>
<dbReference type="InterPro" id="IPR032809">
    <property type="entry name" value="Put_HupE_UreJ"/>
</dbReference>
<reference evidence="2 3" key="1">
    <citation type="submission" date="2016-10" db="EMBL/GenBank/DDBJ databases">
        <authorList>
            <person name="de Groot N.N."/>
        </authorList>
    </citation>
    <scope>NUCLEOTIDE SEQUENCE [LARGE SCALE GENOMIC DNA]</scope>
    <source>
        <strain evidence="2 3">DSM 527</strain>
    </source>
</reference>
<feature type="transmembrane region" description="Helical" evidence="1">
    <location>
        <begin position="264"/>
        <end position="284"/>
    </location>
</feature>
<dbReference type="OrthoDB" id="9808870at2"/>
<feature type="transmembrane region" description="Helical" evidence="1">
    <location>
        <begin position="225"/>
        <end position="243"/>
    </location>
</feature>
<feature type="transmembrane region" description="Helical" evidence="1">
    <location>
        <begin position="381"/>
        <end position="399"/>
    </location>
</feature>
<dbReference type="RefSeq" id="WP_089830635.1">
    <property type="nucleotide sequence ID" value="NZ_FNBN01000002.1"/>
</dbReference>
<feature type="transmembrane region" description="Helical" evidence="1">
    <location>
        <begin position="345"/>
        <end position="372"/>
    </location>
</feature>
<proteinExistence type="predicted"/>
<dbReference type="STRING" id="104663.SAMN04488121_102354"/>